<dbReference type="PANTHER" id="PTHR33069:SF3">
    <property type="entry name" value="DYNEIN HEAVY CHAIN TAIL DOMAIN-CONTAINING PROTEIN"/>
    <property type="match status" value="1"/>
</dbReference>
<dbReference type="AlphaFoldDB" id="A0A5B0P8S2"/>
<proteinExistence type="predicted"/>
<dbReference type="OrthoDB" id="2498005at2759"/>
<evidence type="ECO:0000313" key="2">
    <source>
        <dbReference type="EMBL" id="KAA1134181.1"/>
    </source>
</evidence>
<comment type="caution">
    <text evidence="1">The sequence shown here is derived from an EMBL/GenBank/DDBJ whole genome shotgun (WGS) entry which is preliminary data.</text>
</comment>
<dbReference type="Proteomes" id="UP000325313">
    <property type="component" value="Unassembled WGS sequence"/>
</dbReference>
<keyword evidence="3" id="KW-1185">Reference proteome</keyword>
<evidence type="ECO:0000313" key="4">
    <source>
        <dbReference type="Proteomes" id="UP000325313"/>
    </source>
</evidence>
<reference evidence="3 4" key="1">
    <citation type="submission" date="2019-05" db="EMBL/GenBank/DDBJ databases">
        <title>Emergence of the Ug99 lineage of the wheat stem rust pathogen through somatic hybridization.</title>
        <authorList>
            <person name="Li F."/>
            <person name="Upadhyaya N.M."/>
            <person name="Sperschneider J."/>
            <person name="Matny O."/>
            <person name="Nguyen-Phuc H."/>
            <person name="Mago R."/>
            <person name="Raley C."/>
            <person name="Miller M.E."/>
            <person name="Silverstein K.A.T."/>
            <person name="Henningsen E."/>
            <person name="Hirsch C.D."/>
            <person name="Visser B."/>
            <person name="Pretorius Z.A."/>
            <person name="Steffenson B.J."/>
            <person name="Schwessinger B."/>
            <person name="Dodds P.N."/>
            <person name="Figueroa M."/>
        </authorList>
    </citation>
    <scope>NUCLEOTIDE SEQUENCE [LARGE SCALE GENOMIC DNA]</scope>
    <source>
        <strain evidence="1">21-0</strain>
        <strain evidence="2 4">Ug99</strain>
    </source>
</reference>
<evidence type="ECO:0000313" key="1">
    <source>
        <dbReference type="EMBL" id="KAA1097456.1"/>
    </source>
</evidence>
<organism evidence="1 3">
    <name type="scientific">Puccinia graminis f. sp. tritici</name>
    <dbReference type="NCBI Taxonomy" id="56615"/>
    <lineage>
        <taxon>Eukaryota</taxon>
        <taxon>Fungi</taxon>
        <taxon>Dikarya</taxon>
        <taxon>Basidiomycota</taxon>
        <taxon>Pucciniomycotina</taxon>
        <taxon>Pucciniomycetes</taxon>
        <taxon>Pucciniales</taxon>
        <taxon>Pucciniaceae</taxon>
        <taxon>Puccinia</taxon>
    </lineage>
</organism>
<sequence length="737" mass="84545">MRKCDPDRIPTWEVSPTVPDDGVMDSREILYDRLHSTLLPLLKDHIITLSALLDPMSMQEESELKLRRVLEIQPEFDGNITQIRSAVDAICPQYLSTMSQTDDQELKQFKVYRLLEIEKQVCVTLDEVYHSFKAISSYMKRMKLLAGGSVNNLNVMWYLHWTERAVAAIGLTIRLLKGSELDVVNEYAKDTVFRIEYLLATLLNIVNPNAPLRYALDPPLTHPPIMELGKLAILIVQISRLFFEKFSKHGMNGQTLQLFTQMNSEQLGCICQSGEKVFANHVKIWKLLCSTDADFGENPVDSRSFIEAAEDLTQPKSIPQMDNPMTSSPAVVLQNKRVREQAGKSLIRKYDSPINLRHEHTSIEELLATLSVDELEESAWKEMLLTRLESTLLPLLERQLTILSSSLNNDKLIEETEPKLKHITLIQKEIETTIDHIHFFIAAVCPEPISAPNRFDDQHLKRLKSYRLHCLKAIFVKTVSDICRVFQAADELLKHLKMKLLDGFEGRHENRFLVSWHNEEAVRLIETAIEAIKGSDLDVAQNEWQWELEGTDRMLITEIILPIQCSDTEVTESEANNPQGRTYKLVRQPVIQLAKLAIPLIKMSQLFFNKISTRGMNIKRLPSSTEMCSDQIENLAKSLERVSQAIIALVIRLHRADRADELHSTIPELIQIANNLKSRFESPLLAVMLYLVPSLPDSIDCFPNQKYYKDWFVTWNTQRILATENFIQFARSIDNHP</sequence>
<dbReference type="Proteomes" id="UP000324748">
    <property type="component" value="Unassembled WGS sequence"/>
</dbReference>
<gene>
    <name evidence="1" type="ORF">PGT21_007541</name>
    <name evidence="2" type="ORF">PGTUg99_031354</name>
</gene>
<dbReference type="PANTHER" id="PTHR33069">
    <property type="entry name" value="CHROMOSOME 7, WHOLE GENOME SHOTGUN SEQUENCE-RELATED"/>
    <property type="match status" value="1"/>
</dbReference>
<protein>
    <submittedName>
        <fullName evidence="1">Uncharacterized protein</fullName>
    </submittedName>
</protein>
<accession>A0A5B0P8S2</accession>
<evidence type="ECO:0000313" key="3">
    <source>
        <dbReference type="Proteomes" id="UP000324748"/>
    </source>
</evidence>
<dbReference type="EMBL" id="VDEP01000069">
    <property type="protein sequence ID" value="KAA1134181.1"/>
    <property type="molecule type" value="Genomic_DNA"/>
</dbReference>
<dbReference type="EMBL" id="VSWC01000066">
    <property type="protein sequence ID" value="KAA1097456.1"/>
    <property type="molecule type" value="Genomic_DNA"/>
</dbReference>
<name>A0A5B0P8S2_PUCGR</name>